<proteinExistence type="predicted"/>
<keyword evidence="2" id="KW-0812">Transmembrane</keyword>
<dbReference type="EMBL" id="JANFNH010000020">
    <property type="protein sequence ID" value="MCQ4043876.1"/>
    <property type="molecule type" value="Genomic_DNA"/>
</dbReference>
<evidence type="ECO:0000313" key="5">
    <source>
        <dbReference type="Proteomes" id="UP001206206"/>
    </source>
</evidence>
<keyword evidence="4" id="KW-0067">ATP-binding</keyword>
<feature type="domain" description="FtsK" evidence="3">
    <location>
        <begin position="375"/>
        <end position="478"/>
    </location>
</feature>
<protein>
    <submittedName>
        <fullName evidence="4">ATP-binding protein</fullName>
    </submittedName>
</protein>
<reference evidence="4 5" key="1">
    <citation type="submission" date="2022-06" db="EMBL/GenBank/DDBJ databases">
        <title>Draft genome sequence of type strain Streptomyces rubrisoli DSM 42083.</title>
        <authorList>
            <person name="Duangmal K."/>
            <person name="Klaysubun C."/>
        </authorList>
    </citation>
    <scope>NUCLEOTIDE SEQUENCE [LARGE SCALE GENOMIC DNA]</scope>
    <source>
        <strain evidence="4 5">DSM 42083</strain>
    </source>
</reference>
<feature type="transmembrane region" description="Helical" evidence="2">
    <location>
        <begin position="198"/>
        <end position="219"/>
    </location>
</feature>
<organism evidence="4 5">
    <name type="scientific">Streptantibioticus rubrisoli</name>
    <dbReference type="NCBI Taxonomy" id="1387313"/>
    <lineage>
        <taxon>Bacteria</taxon>
        <taxon>Bacillati</taxon>
        <taxon>Actinomycetota</taxon>
        <taxon>Actinomycetes</taxon>
        <taxon>Kitasatosporales</taxon>
        <taxon>Streptomycetaceae</taxon>
        <taxon>Streptantibioticus</taxon>
    </lineage>
</organism>
<dbReference type="InterPro" id="IPR027417">
    <property type="entry name" value="P-loop_NTPase"/>
</dbReference>
<dbReference type="InterPro" id="IPR002543">
    <property type="entry name" value="FtsK_dom"/>
</dbReference>
<dbReference type="Pfam" id="PF01580">
    <property type="entry name" value="FtsK_SpoIIIE"/>
    <property type="match status" value="1"/>
</dbReference>
<evidence type="ECO:0000256" key="1">
    <source>
        <dbReference type="SAM" id="MobiDB-lite"/>
    </source>
</evidence>
<dbReference type="Proteomes" id="UP001206206">
    <property type="component" value="Unassembled WGS sequence"/>
</dbReference>
<sequence length="744" mass="79966">MSTAVNGHHRPAPPSTVTIGQPVDLTKPREPEDTPPLVRPAEAPEPVDAPAARQRARRIRRATRRVQAAVTHERTRKTLRLAARHSAYLIGGTGVVAKRVWHGRTVAVHHQMRQAAVAAGDHAGAAEWQDKADRFRQARHQRRMDLLTKAPHVVQSAAIGLAGAEGALLLLGICMAASSHDPHDVVVPTMAAVDAVRAVCWFVGVAWGPALALLVLAGLSHLWRAGQAHGTAPVWARPASGTADDVPITPSIVVKALSDLGIAALKKSIKDMTDGAAGMLGPITRAGCGAEVDVTLPSGVSTEEVLARRRKLAENLHRHEHELHMSIPPAPRTVRMWIADSGALDEPIGPSPLVLDPDVTADMRKGRAPWGQDLRGDAVLISLWQRHMLITGLSNQGKTASLRALALWLAFDPRVEFRIADLKGVGDWQMFNGLASVLIQGPTDEHVMAATNMVEAGVDEMGRRIALMRQLTAEGWTQEKILADSRFRPLVLIVDEAQVAYGSGAVGEDKRPYGGSKATSRYFQAIKKIHDQGRAVSVTTWEGTQDPTNENLPKRSREGNHIRASLVVGTESQAEMALGAQALAGGAAPHKLRQGLDKGTLVVAGDGVKLEPGQASVTVRTHFIDGDQAAEIAERAKARRAGVETRDGTQAPAEEIDHLADIAAVLEGGERIQTQEVLRRLIDRAPSVYQGWELRDLKRVLDEAGAAAYQTRADDGSSGVMCVSRIRVLAALERRAEEAEIDGE</sequence>
<keyword evidence="4" id="KW-0547">Nucleotide-binding</keyword>
<name>A0ABT1PGF0_9ACTN</name>
<evidence type="ECO:0000256" key="2">
    <source>
        <dbReference type="SAM" id="Phobius"/>
    </source>
</evidence>
<accession>A0ABT1PGF0</accession>
<dbReference type="GO" id="GO:0005524">
    <property type="term" value="F:ATP binding"/>
    <property type="evidence" value="ECO:0007669"/>
    <property type="project" value="UniProtKB-KW"/>
</dbReference>
<evidence type="ECO:0000259" key="3">
    <source>
        <dbReference type="Pfam" id="PF01580"/>
    </source>
</evidence>
<keyword evidence="5" id="KW-1185">Reference proteome</keyword>
<evidence type="ECO:0000313" key="4">
    <source>
        <dbReference type="EMBL" id="MCQ4043876.1"/>
    </source>
</evidence>
<feature type="compositionally biased region" description="Low complexity" evidence="1">
    <location>
        <begin position="39"/>
        <end position="53"/>
    </location>
</feature>
<feature type="region of interest" description="Disordered" evidence="1">
    <location>
        <begin position="1"/>
        <end position="54"/>
    </location>
</feature>
<keyword evidence="2" id="KW-0472">Membrane</keyword>
<gene>
    <name evidence="4" type="ORF">NON19_18070</name>
</gene>
<dbReference type="Gene3D" id="3.40.50.300">
    <property type="entry name" value="P-loop containing nucleotide triphosphate hydrolases"/>
    <property type="match status" value="1"/>
</dbReference>
<keyword evidence="2" id="KW-1133">Transmembrane helix</keyword>
<dbReference type="SUPFAM" id="SSF52540">
    <property type="entry name" value="P-loop containing nucleoside triphosphate hydrolases"/>
    <property type="match status" value="1"/>
</dbReference>
<comment type="caution">
    <text evidence="4">The sequence shown here is derived from an EMBL/GenBank/DDBJ whole genome shotgun (WGS) entry which is preliminary data.</text>
</comment>